<dbReference type="EMBL" id="NRDI02000003">
    <property type="protein sequence ID" value="KAI1518008.1"/>
    <property type="molecule type" value="Genomic_DNA"/>
</dbReference>
<reference evidence="5" key="1">
    <citation type="journal article" date="2022" name="Microb. Genom.">
        <title>A global pangenome for the wheat fungal pathogen Pyrenophora tritici-repentis and prediction of effector protein structural homology.</title>
        <authorList>
            <person name="Moolhuijzen P.M."/>
            <person name="See P.T."/>
            <person name="Shi G."/>
            <person name="Powell H.R."/>
            <person name="Cockram J."/>
            <person name="Jorgensen L.N."/>
            <person name="Benslimane H."/>
            <person name="Strelkov S.E."/>
            <person name="Turner J."/>
            <person name="Liu Z."/>
            <person name="Moffat C.S."/>
        </authorList>
    </citation>
    <scope>NUCLEOTIDE SEQUENCE [LARGE SCALE GENOMIC DNA]</scope>
</reference>
<dbReference type="Pfam" id="PF00149">
    <property type="entry name" value="Metallophos"/>
    <property type="match status" value="1"/>
</dbReference>
<dbReference type="Gene3D" id="3.60.21.10">
    <property type="match status" value="1"/>
</dbReference>
<dbReference type="GO" id="GO:0009166">
    <property type="term" value="P:nucleotide catabolic process"/>
    <property type="evidence" value="ECO:0007669"/>
    <property type="project" value="InterPro"/>
</dbReference>
<dbReference type="SUPFAM" id="SSF56300">
    <property type="entry name" value="Metallo-dependent phosphatases"/>
    <property type="match status" value="1"/>
</dbReference>
<feature type="compositionally biased region" description="Basic residues" evidence="1">
    <location>
        <begin position="639"/>
        <end position="648"/>
    </location>
</feature>
<feature type="domain" description="Putative 5'-nucleotidase C-terminal" evidence="3">
    <location>
        <begin position="508"/>
        <end position="714"/>
    </location>
</feature>
<keyword evidence="5" id="KW-1185">Reference proteome</keyword>
<evidence type="ECO:0000259" key="2">
    <source>
        <dbReference type="Pfam" id="PF00149"/>
    </source>
</evidence>
<dbReference type="InterPro" id="IPR004843">
    <property type="entry name" value="Calcineurin-like_PHP"/>
</dbReference>
<dbReference type="GO" id="GO:0016787">
    <property type="term" value="F:hydrolase activity"/>
    <property type="evidence" value="ECO:0007669"/>
    <property type="project" value="InterPro"/>
</dbReference>
<name>A0A922T2R6_9PLEO</name>
<dbReference type="Proteomes" id="UP000249757">
    <property type="component" value="Unassembled WGS sequence"/>
</dbReference>
<proteinExistence type="predicted"/>
<dbReference type="InterPro" id="IPR041823">
    <property type="entry name" value="YHR202W_N"/>
</dbReference>
<feature type="region of interest" description="Disordered" evidence="1">
    <location>
        <begin position="639"/>
        <end position="680"/>
    </location>
</feature>
<evidence type="ECO:0000313" key="4">
    <source>
        <dbReference type="EMBL" id="KAI1518008.1"/>
    </source>
</evidence>
<sequence>MSISPWSPVLKGTRPHTHKYTTSSSPEKLANRAFEMQEVLEESIGEVRWRPGRISGTLVGALVTHQEGDALEQAFGHWHERLDSDLLFRFSAFASILASASACGGDDSCYGPLKDDIVLTRNVRRMQPDAQNATTMPKGPLEWGQINFLHTTDTHGWLEGHIKEQNYGADWGDYVSFTKHMKQKARKLGVDLLLVDTGDLHDGAGLSDASTPNGNISNAVFENIDYDILTIGNHELYVTEIAYETFSNFSKVYGEKYLTSNVQIINPATGQFEYIGHHYRYFTTEQGLRIMAFGVLFDFAGNSNVSKVTKAADMIQQPWFQQAVNYTKSIDLFLITGHNPVRTAAATSTMGTVFKAIRSMRPDVPIQAFGGHTHIRDFTVYDNKATGLESGRYCETLGWLAMSGINSSTCKAPHNPKGVPNPTRSAVAPVSTGTVSANASLPMSTSKSTMRYARRYLDWNRNTFAYHAVGSQRYTDLDTSKGLSVSSQITSERAKLNLTDLYGCAPATYCQYCKPFMAEGNIFGLLQTALATVAVNETRKDTPRLIIINTGSVRFDLAQGPFTYDDSFIVSPFKDAFQFIPDVPYEQASKVLAILNAGPFQKKKRDISTADFGFSPILADRDTCIDPLLTHHYDGMTRRSKQGGRLIRRQSTAPNPGHITQDDFGTDGDDTVHSPIPNYSQPNDLQANASFPLDGSMPKTVDLVFLDFIASYIVNALNTPDVGGDFSLGQVSYYMDKSFTTNSYLPAYAKIAWQADVPNCPVGKGIGTS</sequence>
<evidence type="ECO:0000259" key="3">
    <source>
        <dbReference type="Pfam" id="PF21953"/>
    </source>
</evidence>
<protein>
    <recommendedName>
        <fullName evidence="6">Calcineurin-like phosphoesterase domain-containing protein</fullName>
    </recommendedName>
</protein>
<gene>
    <name evidence="4" type="ORF">Ptr86124_003309</name>
</gene>
<dbReference type="AlphaFoldDB" id="A0A922T2R6"/>
<evidence type="ECO:0008006" key="6">
    <source>
        <dbReference type="Google" id="ProtNLM"/>
    </source>
</evidence>
<dbReference type="PANTHER" id="PTHR11575">
    <property type="entry name" value="5'-NUCLEOTIDASE-RELATED"/>
    <property type="match status" value="1"/>
</dbReference>
<dbReference type="SUPFAM" id="SSF55816">
    <property type="entry name" value="5'-nucleotidase (syn. UDP-sugar hydrolase), C-terminal domain"/>
    <property type="match status" value="1"/>
</dbReference>
<evidence type="ECO:0000313" key="5">
    <source>
        <dbReference type="Proteomes" id="UP000249757"/>
    </source>
</evidence>
<dbReference type="GO" id="GO:0005829">
    <property type="term" value="C:cytosol"/>
    <property type="evidence" value="ECO:0007669"/>
    <property type="project" value="TreeGrafter"/>
</dbReference>
<dbReference type="Pfam" id="PF21953">
    <property type="entry name" value="NadN_nucleosid_C"/>
    <property type="match status" value="1"/>
</dbReference>
<dbReference type="CDD" id="cd07407">
    <property type="entry name" value="MPP_YHR202W_N"/>
    <property type="match status" value="1"/>
</dbReference>
<dbReference type="Gene3D" id="3.90.780.10">
    <property type="entry name" value="5'-Nucleotidase, C-terminal domain"/>
    <property type="match status" value="2"/>
</dbReference>
<evidence type="ECO:0000256" key="1">
    <source>
        <dbReference type="SAM" id="MobiDB-lite"/>
    </source>
</evidence>
<accession>A0A922T2R6</accession>
<feature type="domain" description="Calcineurin-like phosphoesterase" evidence="2">
    <location>
        <begin position="147"/>
        <end position="375"/>
    </location>
</feature>
<dbReference type="InterPro" id="IPR053828">
    <property type="entry name" value="Nucleosidase_C"/>
</dbReference>
<dbReference type="InterPro" id="IPR036907">
    <property type="entry name" value="5'-Nucleotdase_C_sf"/>
</dbReference>
<dbReference type="PANTHER" id="PTHR11575:SF22">
    <property type="entry name" value="ADL392WP"/>
    <property type="match status" value="1"/>
</dbReference>
<dbReference type="InterPro" id="IPR006179">
    <property type="entry name" value="5_nucleotidase/apyrase"/>
</dbReference>
<comment type="caution">
    <text evidence="4">The sequence shown here is derived from an EMBL/GenBank/DDBJ whole genome shotgun (WGS) entry which is preliminary data.</text>
</comment>
<organism evidence="4 5">
    <name type="scientific">Pyrenophora tritici-repentis</name>
    <dbReference type="NCBI Taxonomy" id="45151"/>
    <lineage>
        <taxon>Eukaryota</taxon>
        <taxon>Fungi</taxon>
        <taxon>Dikarya</taxon>
        <taxon>Ascomycota</taxon>
        <taxon>Pezizomycotina</taxon>
        <taxon>Dothideomycetes</taxon>
        <taxon>Pleosporomycetidae</taxon>
        <taxon>Pleosporales</taxon>
        <taxon>Pleosporineae</taxon>
        <taxon>Pleosporaceae</taxon>
        <taxon>Pyrenophora</taxon>
    </lineage>
</organism>
<dbReference type="InterPro" id="IPR029052">
    <property type="entry name" value="Metallo-depent_PP-like"/>
</dbReference>